<dbReference type="InterPro" id="IPR003737">
    <property type="entry name" value="GlcNAc_PI_deacetylase-related"/>
</dbReference>
<evidence type="ECO:0000313" key="2">
    <source>
        <dbReference type="Proteomes" id="UP000078389"/>
    </source>
</evidence>
<keyword evidence="2" id="KW-1185">Reference proteome</keyword>
<dbReference type="OrthoDB" id="9759749at2"/>
<dbReference type="AlphaFoldDB" id="A0A178HWV7"/>
<accession>A0A178HWV7</accession>
<comment type="caution">
    <text evidence="1">The sequence shown here is derived from an EMBL/GenBank/DDBJ whole genome shotgun (WGS) entry which is preliminary data.</text>
</comment>
<dbReference type="InterPro" id="IPR024078">
    <property type="entry name" value="LmbE-like_dom_sf"/>
</dbReference>
<sequence length="788" mass="84765">MLSSRDRLRRQAATPHLVAFRHALGRLGSPLTVMNTGAHPDDEQNGMLATLRHQHGMRIVIACSTRGEGGQNILGPERGGALGVLRSREMEEAARAIDADIAWLGHGPDDPVHDFGFSKSGPDTLARWGEERTLERLVRAYRQFRPDIVIPTFLDVPGQHGHHRAMTQAAEAALALAADPTAFPEHAAEGLRPWKVAKYYLPAWSGGGNGYYDDEVPPPPATTYIRALGADPATGLPYDRLGEVSRAGHASQDMGHWLHPAEQSWALHLVGGKPENAIGQGLPNCLADLVDLDELAEADEAMAAALAAFPDAGKVLDNLAGARRAIRAAQDRMSDAALALHDHRLTRKLAEIDTAMASAANIRIMASLSSADIVPGAALELIVEADPGLAETITVEPMTNDLLEPIEPHRMPDSQLVLPIRVRADAPVTNSFAPDWQSLGGNGALSVMVRAELGGEHVAFMVDTEEPLQVAPPHALRLSPEAIILPLPAQGRHVVATKPGIDAARLTLGTPAGLALERQGTEIVLAAGPDLQAGRHSLPVAVDGRPAHVVTPIAYPHIGRTRFVRPLTLDVLALDLNLPEARIGYIGGGSDRVGHWLERMGARPTILDAEALGGSLADLDTIVVGIFAYGNRPDLAAANARLRDWVEAGGHLVTLYHRPSDRWDPDRTPARRLVIGSPSLRWRVTDPTAAVTLLEPDHKLLTGPNRITAEDFAGWDKERGLYFASEWDEVYRPLLAMNDAGEEPLTGSLLSAEIGKGRHTHTSLVLHHQLDRLVPGAFRIMANLLQPA</sequence>
<proteinExistence type="predicted"/>
<gene>
    <name evidence="1" type="ORF">A3840_10820</name>
</gene>
<dbReference type="Proteomes" id="UP000078389">
    <property type="component" value="Unassembled WGS sequence"/>
</dbReference>
<dbReference type="EMBL" id="LVVY01000086">
    <property type="protein sequence ID" value="OAM77117.1"/>
    <property type="molecule type" value="Genomic_DNA"/>
</dbReference>
<name>A0A178HWV7_9HYPH</name>
<protein>
    <recommendedName>
        <fullName evidence="3">LmbE family protein</fullName>
    </recommendedName>
</protein>
<dbReference type="STRING" id="1770058.A3840_10820"/>
<dbReference type="PANTHER" id="PTHR12993:SF11">
    <property type="entry name" value="N-ACETYLGLUCOSAMINYL-PHOSPHATIDYLINOSITOL DE-N-ACETYLASE"/>
    <property type="match status" value="1"/>
</dbReference>
<evidence type="ECO:0000313" key="1">
    <source>
        <dbReference type="EMBL" id="OAM77117.1"/>
    </source>
</evidence>
<dbReference type="GO" id="GO:0016811">
    <property type="term" value="F:hydrolase activity, acting on carbon-nitrogen (but not peptide) bonds, in linear amides"/>
    <property type="evidence" value="ECO:0007669"/>
    <property type="project" value="TreeGrafter"/>
</dbReference>
<dbReference type="SUPFAM" id="SSF102588">
    <property type="entry name" value="LmbE-like"/>
    <property type="match status" value="1"/>
</dbReference>
<dbReference type="PANTHER" id="PTHR12993">
    <property type="entry name" value="N-ACETYLGLUCOSAMINYL-PHOSPHATIDYLINOSITOL DE-N-ACETYLASE-RELATED"/>
    <property type="match status" value="1"/>
</dbReference>
<reference evidence="1 2" key="1">
    <citation type="submission" date="2016-03" db="EMBL/GenBank/DDBJ databases">
        <title>Genome sequencing of Devosia sp. S37.</title>
        <authorList>
            <person name="Mohd Nor M."/>
        </authorList>
    </citation>
    <scope>NUCLEOTIDE SEQUENCE [LARGE SCALE GENOMIC DNA]</scope>
    <source>
        <strain evidence="1 2">S37</strain>
    </source>
</reference>
<dbReference type="RefSeq" id="WP_067456141.1">
    <property type="nucleotide sequence ID" value="NZ_LVVY01000086.1"/>
</dbReference>
<dbReference type="Pfam" id="PF02585">
    <property type="entry name" value="PIG-L"/>
    <property type="match status" value="1"/>
</dbReference>
<organism evidence="1 2">
    <name type="scientific">Devosia elaeis</name>
    <dbReference type="NCBI Taxonomy" id="1770058"/>
    <lineage>
        <taxon>Bacteria</taxon>
        <taxon>Pseudomonadati</taxon>
        <taxon>Pseudomonadota</taxon>
        <taxon>Alphaproteobacteria</taxon>
        <taxon>Hyphomicrobiales</taxon>
        <taxon>Devosiaceae</taxon>
        <taxon>Devosia</taxon>
    </lineage>
</organism>
<evidence type="ECO:0008006" key="3">
    <source>
        <dbReference type="Google" id="ProtNLM"/>
    </source>
</evidence>
<dbReference type="InterPro" id="IPR029062">
    <property type="entry name" value="Class_I_gatase-like"/>
</dbReference>
<dbReference type="Gene3D" id="3.40.50.10320">
    <property type="entry name" value="LmbE-like"/>
    <property type="match status" value="1"/>
</dbReference>
<dbReference type="SUPFAM" id="SSF52317">
    <property type="entry name" value="Class I glutamine amidotransferase-like"/>
    <property type="match status" value="1"/>
</dbReference>